<feature type="compositionally biased region" description="Low complexity" evidence="1">
    <location>
        <begin position="12"/>
        <end position="26"/>
    </location>
</feature>
<comment type="caution">
    <text evidence="2">The sequence shown here is derived from an EMBL/GenBank/DDBJ whole genome shotgun (WGS) entry which is preliminary data.</text>
</comment>
<reference evidence="2" key="1">
    <citation type="submission" date="2023-10" db="EMBL/GenBank/DDBJ databases">
        <authorList>
            <person name="Chen Y."/>
            <person name="Shah S."/>
            <person name="Dougan E. K."/>
            <person name="Thang M."/>
            <person name="Chan C."/>
        </authorList>
    </citation>
    <scope>NUCLEOTIDE SEQUENCE [LARGE SCALE GENOMIC DNA]</scope>
</reference>
<protein>
    <submittedName>
        <fullName evidence="2">Uncharacterized protein</fullName>
    </submittedName>
</protein>
<organism evidence="2 3">
    <name type="scientific">Prorocentrum cordatum</name>
    <dbReference type="NCBI Taxonomy" id="2364126"/>
    <lineage>
        <taxon>Eukaryota</taxon>
        <taxon>Sar</taxon>
        <taxon>Alveolata</taxon>
        <taxon>Dinophyceae</taxon>
        <taxon>Prorocentrales</taxon>
        <taxon>Prorocentraceae</taxon>
        <taxon>Prorocentrum</taxon>
    </lineage>
</organism>
<feature type="compositionally biased region" description="Basic and acidic residues" evidence="1">
    <location>
        <begin position="175"/>
        <end position="206"/>
    </location>
</feature>
<evidence type="ECO:0000313" key="2">
    <source>
        <dbReference type="EMBL" id="CAK0891252.1"/>
    </source>
</evidence>
<name>A0ABN9WZU9_9DINO</name>
<proteinExistence type="predicted"/>
<dbReference type="Proteomes" id="UP001189429">
    <property type="component" value="Unassembled WGS sequence"/>
</dbReference>
<feature type="compositionally biased region" description="Polar residues" evidence="1">
    <location>
        <begin position="233"/>
        <end position="242"/>
    </location>
</feature>
<feature type="region of interest" description="Disordered" evidence="1">
    <location>
        <begin position="175"/>
        <end position="269"/>
    </location>
</feature>
<feature type="region of interest" description="Disordered" evidence="1">
    <location>
        <begin position="1"/>
        <end position="26"/>
    </location>
</feature>
<sequence>MPPKGISKRKSGAGSAGASGSQGVTAAALKKAKDVAKVLEEDETVGQKWEEATTREAAGSAAIAPWFPTEVRDTKDWTIKITKPMVALTRQQVIAGCDGQEPEKFGAKLMDIPDNNGSTFKGILIPNPQRPYVEVDLSTTYTIRKGVTKLDPALKDGDPRLSNIIKRANTEVHTLDSLRNKAEQYRRTQDELKEKQQADEESRPDGTSDALETPRKSVTGTSSAAGPVLNPSGVRSSMSSIGDATGRIGKTPGAEPRGRTPPPTEDGLTENQETIERKIRAVDLNQCWSGVSMGRQIRWAKEAYDAIMDKGDIRDTNDLEKPHKHWELAEAIGAIVEKPFKSIPSDKLEANFKVIEDAEEDVPSKFKLEIMRHKVVLMQIATANGTDNVSSIFHSNAPWDIRDVTGETFVETFKPRTPRTIGLDGSRMDKINLADSFSFEMFNFHVKQADSGIGALRSFAKNVLDWLDENCPENESHDEFIGNVVSCCKVLVSISDKQSTAYYDAVVRLGSTRGSESPTGCFKQLNLALKRSTFYTALKDEFMSFYQKTSEYMPEMLSLQDSMEAEPIEEFAIGKMMKALDLMPKLEQYARPGSFDDFERRLGAKCEAYVHTLTVDKTFEKLDKTAQTQMLSDAHALLEHAKVGLPKKKHVWQQAADSLSQYESELNMFNATQGMSELAARLTPTMLGDPKGRQNVIPMLGSALAAGGRSSEAHRESAKKFKDVTLECVCSCASPADAEPYTIVLNKICEAEWLPREDQQGLKAEISMLELWPHLETSRNQSAQLGDDMIPRPEHPESPSTFTAFKSYLVKASAHEATIDLIPALKTTYGFCVTIEDDVKIASKVWAEDRVRNKPNEPKPQAKGGADWETPWYTGLDATTDEKTTLKRAEDTVLKIKGKQLEMLIAGTVKTVDNLNRWSTLAGFKIDGGLLAETTGVINNANATKYTALMLHAFKGAGAVTPKLKRIIGTCRKAINDQKLEGDIFPPIASWAKSLCSFKA</sequence>
<gene>
    <name evidence="2" type="ORF">PCOR1329_LOCUS71244</name>
</gene>
<keyword evidence="3" id="KW-1185">Reference proteome</keyword>
<evidence type="ECO:0000313" key="3">
    <source>
        <dbReference type="Proteomes" id="UP001189429"/>
    </source>
</evidence>
<evidence type="ECO:0000256" key="1">
    <source>
        <dbReference type="SAM" id="MobiDB-lite"/>
    </source>
</evidence>
<feature type="compositionally biased region" description="Basic residues" evidence="1">
    <location>
        <begin position="1"/>
        <end position="11"/>
    </location>
</feature>
<accession>A0ABN9WZU9</accession>
<dbReference type="EMBL" id="CAUYUJ010019449">
    <property type="protein sequence ID" value="CAK0891252.1"/>
    <property type="molecule type" value="Genomic_DNA"/>
</dbReference>